<evidence type="ECO:0000256" key="6">
    <source>
        <dbReference type="ARBA" id="ARBA00023136"/>
    </source>
</evidence>
<feature type="transmembrane region" description="Helical" evidence="7">
    <location>
        <begin position="58"/>
        <end position="76"/>
    </location>
</feature>
<sequence length="501" mass="54275">MKEALIDKDRGKLDHKETKRPFVLAAVMLAMFMAAVEATIVSTAMPAIVAEIGGFSKYSWIFSSYLLMNSVTILIYGKLADLFGRKPIFAFGIIIFLIGSVLCGLADSMETLIIYRFIQGIGAGAVMPVATTIVGDIYTVEERAKIQGYLSSVWGISAIIGPVLGGLFVEYISWKFVFWVNVPLGILSMAGIGLFLNERIDKKKSSIDYAGAMFMLIAISLLMIVLVEGGVRWSWTSWEVAALLAVACCFFILFIFQENRADDPMMPLSLWKNRSILLANVTSLTTGMMLMGISTFLPTFVQGVMGKSAMVAGFTLTTMSIGWPIASTVAGRIYLKAGFRATSILGGIFLLAGSLVFVMLSADDGPVHAMIGSFLLGVGMGLTSTSFIVSIQSAVDWKERGIATATNMFMRNLGNTVGAALLGGILNSKLQTYLEEHSAGKNLNIDSANNLLNPESDLSGPIKEVLESGLSIALHHVYFVVFLLAILSVLFIFFLPKRELK</sequence>
<evidence type="ECO:0000313" key="10">
    <source>
        <dbReference type="Proteomes" id="UP000076476"/>
    </source>
</evidence>
<evidence type="ECO:0000313" key="9">
    <source>
        <dbReference type="EMBL" id="KZN97418.1"/>
    </source>
</evidence>
<feature type="transmembrane region" description="Helical" evidence="7">
    <location>
        <begin position="309"/>
        <end position="330"/>
    </location>
</feature>
<dbReference type="InterPro" id="IPR011701">
    <property type="entry name" value="MFS"/>
</dbReference>
<feature type="transmembrane region" description="Helical" evidence="7">
    <location>
        <begin position="476"/>
        <end position="495"/>
    </location>
</feature>
<accession>A0A165YT12</accession>
<keyword evidence="5 7" id="KW-1133">Transmembrane helix</keyword>
<feature type="transmembrane region" description="Helical" evidence="7">
    <location>
        <begin position="88"/>
        <end position="107"/>
    </location>
</feature>
<dbReference type="PRINTS" id="PR01036">
    <property type="entry name" value="TCRTETB"/>
</dbReference>
<dbReference type="NCBIfam" id="TIGR00711">
    <property type="entry name" value="efflux_EmrB"/>
    <property type="match status" value="1"/>
</dbReference>
<feature type="transmembrane region" description="Helical" evidence="7">
    <location>
        <begin position="409"/>
        <end position="426"/>
    </location>
</feature>
<feature type="transmembrane region" description="Helical" evidence="7">
    <location>
        <begin position="149"/>
        <end position="172"/>
    </location>
</feature>
<protein>
    <submittedName>
        <fullName evidence="9">MFS transporter</fullName>
    </submittedName>
</protein>
<evidence type="ECO:0000256" key="2">
    <source>
        <dbReference type="ARBA" id="ARBA00022448"/>
    </source>
</evidence>
<comment type="caution">
    <text evidence="9">The sequence shown here is derived from an EMBL/GenBank/DDBJ whole genome shotgun (WGS) entry which is preliminary data.</text>
</comment>
<organism evidence="9 10">
    <name type="scientific">Aeribacillus pallidus</name>
    <dbReference type="NCBI Taxonomy" id="33936"/>
    <lineage>
        <taxon>Bacteria</taxon>
        <taxon>Bacillati</taxon>
        <taxon>Bacillota</taxon>
        <taxon>Bacilli</taxon>
        <taxon>Bacillales</taxon>
        <taxon>Bacillaceae</taxon>
        <taxon>Aeribacillus</taxon>
    </lineage>
</organism>
<feature type="transmembrane region" description="Helical" evidence="7">
    <location>
        <begin position="277"/>
        <end position="297"/>
    </location>
</feature>
<reference evidence="9 10" key="1">
    <citation type="submission" date="2016-04" db="EMBL/GenBank/DDBJ databases">
        <title>Draft genome sequence of Aeribacillus pallidus 8m3 from petroleum reservoir.</title>
        <authorList>
            <person name="Poltaraus A.B."/>
            <person name="Nazina T.N."/>
            <person name="Tourova T.P."/>
            <person name="Malakho S.M."/>
            <person name="Korshunova A.V."/>
            <person name="Sokolova D.S."/>
        </authorList>
    </citation>
    <scope>NUCLEOTIDE SEQUENCE [LARGE SCALE GENOMIC DNA]</scope>
    <source>
        <strain evidence="9 10">8m3</strain>
    </source>
</reference>
<dbReference type="STRING" id="33936.AZI98_03125"/>
<dbReference type="GO" id="GO:0022857">
    <property type="term" value="F:transmembrane transporter activity"/>
    <property type="evidence" value="ECO:0007669"/>
    <property type="project" value="InterPro"/>
</dbReference>
<feature type="transmembrane region" description="Helical" evidence="7">
    <location>
        <begin position="209"/>
        <end position="227"/>
    </location>
</feature>
<dbReference type="InterPro" id="IPR020846">
    <property type="entry name" value="MFS_dom"/>
</dbReference>
<dbReference type="PROSITE" id="PS50850">
    <property type="entry name" value="MFS"/>
    <property type="match status" value="1"/>
</dbReference>
<proteinExistence type="predicted"/>
<feature type="domain" description="Major facilitator superfamily (MFS) profile" evidence="8">
    <location>
        <begin position="23"/>
        <end position="500"/>
    </location>
</feature>
<dbReference type="InterPro" id="IPR004638">
    <property type="entry name" value="EmrB-like"/>
</dbReference>
<feature type="transmembrane region" description="Helical" evidence="7">
    <location>
        <begin position="233"/>
        <end position="256"/>
    </location>
</feature>
<dbReference type="RefSeq" id="WP_063386843.1">
    <property type="nucleotide sequence ID" value="NZ_LWBR01000009.1"/>
</dbReference>
<keyword evidence="3" id="KW-1003">Cell membrane</keyword>
<name>A0A165YT12_9BACI</name>
<dbReference type="EMBL" id="LWBR01000009">
    <property type="protein sequence ID" value="KZN97418.1"/>
    <property type="molecule type" value="Genomic_DNA"/>
</dbReference>
<evidence type="ECO:0000259" key="8">
    <source>
        <dbReference type="PROSITE" id="PS50850"/>
    </source>
</evidence>
<dbReference type="PANTHER" id="PTHR23501">
    <property type="entry name" value="MAJOR FACILITATOR SUPERFAMILY"/>
    <property type="match status" value="1"/>
</dbReference>
<dbReference type="Gene3D" id="1.20.1250.20">
    <property type="entry name" value="MFS general substrate transporter like domains"/>
    <property type="match status" value="1"/>
</dbReference>
<feature type="transmembrane region" description="Helical" evidence="7">
    <location>
        <begin position="368"/>
        <end position="389"/>
    </location>
</feature>
<dbReference type="Proteomes" id="UP000076476">
    <property type="component" value="Unassembled WGS sequence"/>
</dbReference>
<evidence type="ECO:0000256" key="1">
    <source>
        <dbReference type="ARBA" id="ARBA00004651"/>
    </source>
</evidence>
<comment type="subcellular location">
    <subcellularLocation>
        <location evidence="1">Cell membrane</location>
        <topology evidence="1">Multi-pass membrane protein</topology>
    </subcellularLocation>
</comment>
<dbReference type="InterPro" id="IPR036259">
    <property type="entry name" value="MFS_trans_sf"/>
</dbReference>
<feature type="transmembrane region" description="Helical" evidence="7">
    <location>
        <begin position="21"/>
        <end position="46"/>
    </location>
</feature>
<dbReference type="Gene3D" id="1.20.1720.10">
    <property type="entry name" value="Multidrug resistance protein D"/>
    <property type="match status" value="1"/>
</dbReference>
<keyword evidence="6 7" id="KW-0472">Membrane</keyword>
<dbReference type="PANTHER" id="PTHR23501:SF191">
    <property type="entry name" value="VACUOLAR BASIC AMINO ACID TRANSPORTER 4"/>
    <property type="match status" value="1"/>
</dbReference>
<dbReference type="Pfam" id="PF07690">
    <property type="entry name" value="MFS_1"/>
    <property type="match status" value="1"/>
</dbReference>
<feature type="transmembrane region" description="Helical" evidence="7">
    <location>
        <begin position="342"/>
        <end position="362"/>
    </location>
</feature>
<evidence type="ECO:0000256" key="4">
    <source>
        <dbReference type="ARBA" id="ARBA00022692"/>
    </source>
</evidence>
<dbReference type="AlphaFoldDB" id="A0A165YT12"/>
<dbReference type="SUPFAM" id="SSF103473">
    <property type="entry name" value="MFS general substrate transporter"/>
    <property type="match status" value="1"/>
</dbReference>
<evidence type="ECO:0000256" key="5">
    <source>
        <dbReference type="ARBA" id="ARBA00022989"/>
    </source>
</evidence>
<dbReference type="CDD" id="cd17502">
    <property type="entry name" value="MFS_Azr1_MDR_like"/>
    <property type="match status" value="1"/>
</dbReference>
<keyword evidence="10" id="KW-1185">Reference proteome</keyword>
<dbReference type="OrthoDB" id="9807274at2"/>
<feature type="transmembrane region" description="Helical" evidence="7">
    <location>
        <begin position="113"/>
        <end position="137"/>
    </location>
</feature>
<evidence type="ECO:0000256" key="3">
    <source>
        <dbReference type="ARBA" id="ARBA00022475"/>
    </source>
</evidence>
<gene>
    <name evidence="9" type="ORF">AZI98_03125</name>
</gene>
<feature type="transmembrane region" description="Helical" evidence="7">
    <location>
        <begin position="178"/>
        <end position="197"/>
    </location>
</feature>
<keyword evidence="2" id="KW-0813">Transport</keyword>
<dbReference type="FunFam" id="1.20.1720.10:FF:000004">
    <property type="entry name" value="EmrB/QacA family drug resistance transporter"/>
    <property type="match status" value="1"/>
</dbReference>
<keyword evidence="4 7" id="KW-0812">Transmembrane</keyword>
<dbReference type="GO" id="GO:0005886">
    <property type="term" value="C:plasma membrane"/>
    <property type="evidence" value="ECO:0007669"/>
    <property type="project" value="UniProtKB-SubCell"/>
</dbReference>
<evidence type="ECO:0000256" key="7">
    <source>
        <dbReference type="SAM" id="Phobius"/>
    </source>
</evidence>